<feature type="transmembrane region" description="Helical" evidence="15">
    <location>
        <begin position="551"/>
        <end position="574"/>
    </location>
</feature>
<keyword evidence="7" id="KW-0406">Ion transport</keyword>
<dbReference type="OrthoDB" id="4564at2759"/>
<feature type="compositionally biased region" description="Polar residues" evidence="14">
    <location>
        <begin position="1000"/>
        <end position="1016"/>
    </location>
</feature>
<dbReference type="Gene3D" id="3.10.580.10">
    <property type="entry name" value="CBS-domain"/>
    <property type="match status" value="2"/>
</dbReference>
<keyword evidence="4" id="KW-0677">Repeat</keyword>
<dbReference type="FunFam" id="1.10.3080.10:FF:000003">
    <property type="entry name" value="Chloride channel 2"/>
    <property type="match status" value="1"/>
</dbReference>
<organism evidence="16">
    <name type="scientific">Bactrocera dorsalis</name>
    <name type="common">Oriental fruit fly</name>
    <name type="synonym">Dacus dorsalis</name>
    <dbReference type="NCBI Taxonomy" id="27457"/>
    <lineage>
        <taxon>Eukaryota</taxon>
        <taxon>Metazoa</taxon>
        <taxon>Ecdysozoa</taxon>
        <taxon>Arthropoda</taxon>
        <taxon>Hexapoda</taxon>
        <taxon>Insecta</taxon>
        <taxon>Pterygota</taxon>
        <taxon>Neoptera</taxon>
        <taxon>Endopterygota</taxon>
        <taxon>Diptera</taxon>
        <taxon>Brachycera</taxon>
        <taxon>Muscomorpha</taxon>
        <taxon>Tephritoidea</taxon>
        <taxon>Tephritidae</taxon>
        <taxon>Bactrocera</taxon>
        <taxon>Bactrocera</taxon>
    </lineage>
</organism>
<evidence type="ECO:0000256" key="6">
    <source>
        <dbReference type="ARBA" id="ARBA00022989"/>
    </source>
</evidence>
<dbReference type="CDD" id="cd03683">
    <property type="entry name" value="ClC_1_like"/>
    <property type="match status" value="1"/>
</dbReference>
<dbReference type="Gene3D" id="1.10.3080.10">
    <property type="entry name" value="Clc chloride channel"/>
    <property type="match status" value="1"/>
</dbReference>
<keyword evidence="8" id="KW-0129">CBS domain</keyword>
<evidence type="ECO:0000256" key="4">
    <source>
        <dbReference type="ARBA" id="ARBA00022737"/>
    </source>
</evidence>
<evidence type="ECO:0000256" key="15">
    <source>
        <dbReference type="SAM" id="Phobius"/>
    </source>
</evidence>
<dbReference type="PANTHER" id="PTHR45720:SF10">
    <property type="entry name" value="CHLORIDE CHANNEL PROTEIN 2"/>
    <property type="match status" value="1"/>
</dbReference>
<dbReference type="PANTHER" id="PTHR45720">
    <property type="entry name" value="CHLORIDE CHANNEL PROTEIN 2"/>
    <property type="match status" value="1"/>
</dbReference>
<feature type="transmembrane region" description="Helical" evidence="15">
    <location>
        <begin position="329"/>
        <end position="350"/>
    </location>
</feature>
<keyword evidence="3 15" id="KW-0812">Transmembrane</keyword>
<evidence type="ECO:0000256" key="5">
    <source>
        <dbReference type="ARBA" id="ARBA00022882"/>
    </source>
</evidence>
<keyword evidence="12" id="KW-0407">Ion channel</keyword>
<feature type="compositionally biased region" description="Basic residues" evidence="14">
    <location>
        <begin position="44"/>
        <end position="54"/>
    </location>
</feature>
<keyword evidence="6 15" id="KW-1133">Transmembrane helix</keyword>
<evidence type="ECO:0000256" key="2">
    <source>
        <dbReference type="ARBA" id="ARBA00022448"/>
    </source>
</evidence>
<feature type="transmembrane region" description="Helical" evidence="15">
    <location>
        <begin position="145"/>
        <end position="162"/>
    </location>
</feature>
<protein>
    <submittedName>
        <fullName evidence="16">Chloride channel protein 2</fullName>
    </submittedName>
</protein>
<feature type="transmembrane region" description="Helical" evidence="15">
    <location>
        <begin position="416"/>
        <end position="435"/>
    </location>
</feature>
<evidence type="ECO:0000313" key="16">
    <source>
        <dbReference type="EMBL" id="JAC39366.1"/>
    </source>
</evidence>
<dbReference type="AlphaFoldDB" id="A0A034V7U2"/>
<feature type="transmembrane region" description="Helical" evidence="15">
    <location>
        <begin position="293"/>
        <end position="317"/>
    </location>
</feature>
<evidence type="ECO:0000256" key="8">
    <source>
        <dbReference type="ARBA" id="ARBA00023122"/>
    </source>
</evidence>
<reference evidence="16" key="1">
    <citation type="journal article" date="2014" name="BMC Genomics">
        <title>Characterizing the developmental transcriptome of the oriental fruit fly, Bactrocera dorsalis (Diptera: Tephritidae) through comparative genomic analysis with Drosophila melanogaster utilizing modENCODE datasets.</title>
        <authorList>
            <person name="Geib S.M."/>
            <person name="Calla B."/>
            <person name="Hall B."/>
            <person name="Hou S."/>
            <person name="Manoukis N.C."/>
        </authorList>
    </citation>
    <scope>NUCLEOTIDE SEQUENCE</scope>
    <source>
        <strain evidence="16">Punador</strain>
    </source>
</reference>
<evidence type="ECO:0000256" key="10">
    <source>
        <dbReference type="ARBA" id="ARBA00023173"/>
    </source>
</evidence>
<dbReference type="GO" id="GO:0034707">
    <property type="term" value="C:chloride channel complex"/>
    <property type="evidence" value="ECO:0007669"/>
    <property type="project" value="UniProtKB-KW"/>
</dbReference>
<proteinExistence type="predicted"/>
<feature type="region of interest" description="Disordered" evidence="14">
    <location>
        <begin position="981"/>
        <end position="1066"/>
    </location>
</feature>
<dbReference type="FunFam" id="3.10.580.10:FF:000032">
    <property type="entry name" value="Chloride channel protein"/>
    <property type="match status" value="1"/>
</dbReference>
<dbReference type="FunFam" id="3.10.580.10:FF:000026">
    <property type="entry name" value="Chloride channel protein"/>
    <property type="match status" value="1"/>
</dbReference>
<keyword evidence="11" id="KW-0868">Chloride</keyword>
<feature type="coiled-coil region" evidence="13">
    <location>
        <begin position="699"/>
        <end position="726"/>
    </location>
</feature>
<dbReference type="Pfam" id="PF00654">
    <property type="entry name" value="Voltage_CLC"/>
    <property type="match status" value="1"/>
</dbReference>
<dbReference type="SUPFAM" id="SSF54631">
    <property type="entry name" value="CBS-domain pair"/>
    <property type="match status" value="1"/>
</dbReference>
<evidence type="ECO:0000256" key="13">
    <source>
        <dbReference type="SAM" id="Coils"/>
    </source>
</evidence>
<feature type="transmembrane region" description="Helical" evidence="15">
    <location>
        <begin position="489"/>
        <end position="515"/>
    </location>
</feature>
<keyword evidence="5" id="KW-0851">Voltage-gated channel</keyword>
<feature type="compositionally biased region" description="Low complexity" evidence="14">
    <location>
        <begin position="1033"/>
        <end position="1060"/>
    </location>
</feature>
<keyword evidence="2" id="KW-0813">Transport</keyword>
<dbReference type="PRINTS" id="PR00762">
    <property type="entry name" value="CLCHANNEL"/>
</dbReference>
<feature type="region of interest" description="Disordered" evidence="14">
    <location>
        <begin position="32"/>
        <end position="65"/>
    </location>
</feature>
<dbReference type="InterPro" id="IPR001807">
    <property type="entry name" value="ClC"/>
</dbReference>
<evidence type="ECO:0000256" key="3">
    <source>
        <dbReference type="ARBA" id="ARBA00022692"/>
    </source>
</evidence>
<name>A0A034V7U2_BACDO</name>
<sequence>MFDSDADDEYIREYAFEPELLINRDDYLKREEQKEKEQREAIKRRSSLRRKSQRKASVDSYDSGGQQKNQIDVEIEAFYYMYGRYTKDLGEFAKDEARKLKLLEKRRKQEDKQRNKELLGKRSSRMLKVSSWIWKRTFARLGEDWVFLALLGVIMAFVSYVVDKGINVCTNARVWLYRDLTSQPITQYFAWVSLPVCLILFSAGFVHLVAPQSIGSGIPEMKTILRGVALKEYLTFKTLVAKVVGLTATLGSGMPLGKEGPFCHIASIVAQLLSKLVTSFQGIYENESRNSEMLAAACAVGVGSCFAAPVGGVLFSIEVTTTYFAVRNYWRGFFAAVCGATVFRLLAVWFHNADTVRAIFLTNFTTEFPFDPQELFVFALMGVVSGVGGAAYVWVHRRYVLFMRSNKKMNKFLQKNRFLYPGFLALLVSTLSFPLGPGQFIAGELSTHEQVTQLFSNFTWSRDDLTVEQAAIVTHWVTSYTNIFINLSIYIVFTFFISIVASTIPVPSGIFIPVFKIGASLGRLIGESMHLWFPNGVRYGGRLSPIIPGGYAVVGAAAFSGAVTHTVSVAVIIFEMTGQITHVVPVMIAVLIANAIAALLQPSMYDSIILIKKLPYLPDLLPSSSAMYSIYVEDFMVRDVKYIWHGISYQKLKEVLKANKTLRSLPLVDSHENMILLGSVQRYELIKMIEKHIGREKRMEVAQKWQKEAEERAREEEKKKQEAELRVRRPSRFEVLPAPDILSLRQIANDEMLPPKQRQESFTNNVGPRKSILKKTNSFNLKTYAPTSPHSPNITPYTTITGTEHRIRSAFEAIFRKSNTLQDVQPDPDAASITPAVSANEVPLVQRAPSISKKVQLAMSMKKAKSVTLPRERVIDMSPEDQKKWEMEEMSKSIDLEKASVNIDPSPFQLVERTSILKVHSLFSMVGINHAYVTKIGRLVGVVGLKELRKAIEDINSNNFVVQNQIKDDIEADHGSAVEKPLLAPPLPLSPHATSDKEVNTTVTSMDSALSHSDNCSDIEMEHMKGESSGEEQSQQQQDNTTQYNQQTYTHTATATPTTTKSSNEP</sequence>
<dbReference type="InterPro" id="IPR046342">
    <property type="entry name" value="CBS_dom_sf"/>
</dbReference>
<feature type="transmembrane region" description="Helical" evidence="15">
    <location>
        <begin position="375"/>
        <end position="395"/>
    </location>
</feature>
<dbReference type="InterPro" id="IPR050970">
    <property type="entry name" value="Cl_channel_volt-gated"/>
</dbReference>
<feature type="transmembrane region" description="Helical" evidence="15">
    <location>
        <begin position="188"/>
        <end position="210"/>
    </location>
</feature>
<keyword evidence="9 15" id="KW-0472">Membrane</keyword>
<dbReference type="EMBL" id="GAKP01019586">
    <property type="protein sequence ID" value="JAC39366.1"/>
    <property type="molecule type" value="Transcribed_RNA"/>
</dbReference>
<keyword evidence="10" id="KW-0869">Chloride channel</keyword>
<comment type="subcellular location">
    <subcellularLocation>
        <location evidence="1">Membrane</location>
        <topology evidence="1">Multi-pass membrane protein</topology>
    </subcellularLocation>
</comment>
<dbReference type="SUPFAM" id="SSF81340">
    <property type="entry name" value="Clc chloride channel"/>
    <property type="match status" value="1"/>
</dbReference>
<evidence type="ECO:0000256" key="14">
    <source>
        <dbReference type="SAM" id="MobiDB-lite"/>
    </source>
</evidence>
<dbReference type="GO" id="GO:0005886">
    <property type="term" value="C:plasma membrane"/>
    <property type="evidence" value="ECO:0007669"/>
    <property type="project" value="TreeGrafter"/>
</dbReference>
<dbReference type="GO" id="GO:0005247">
    <property type="term" value="F:voltage-gated chloride channel activity"/>
    <property type="evidence" value="ECO:0007669"/>
    <property type="project" value="TreeGrafter"/>
</dbReference>
<feature type="compositionally biased region" description="Basic and acidic residues" evidence="14">
    <location>
        <begin position="32"/>
        <end position="43"/>
    </location>
</feature>
<accession>A0A034V7U2</accession>
<keyword evidence="13" id="KW-0175">Coiled coil</keyword>
<feature type="transmembrane region" description="Helical" evidence="15">
    <location>
        <begin position="580"/>
        <end position="600"/>
    </location>
</feature>
<evidence type="ECO:0000256" key="11">
    <source>
        <dbReference type="ARBA" id="ARBA00023214"/>
    </source>
</evidence>
<evidence type="ECO:0000256" key="12">
    <source>
        <dbReference type="ARBA" id="ARBA00023303"/>
    </source>
</evidence>
<evidence type="ECO:0000256" key="7">
    <source>
        <dbReference type="ARBA" id="ARBA00023065"/>
    </source>
</evidence>
<gene>
    <name evidence="16" type="primary">CLCN2</name>
</gene>
<evidence type="ECO:0000256" key="9">
    <source>
        <dbReference type="ARBA" id="ARBA00023136"/>
    </source>
</evidence>
<dbReference type="InterPro" id="IPR014743">
    <property type="entry name" value="Cl-channel_core"/>
</dbReference>
<evidence type="ECO:0000256" key="1">
    <source>
        <dbReference type="ARBA" id="ARBA00004141"/>
    </source>
</evidence>